<evidence type="ECO:0000256" key="2">
    <source>
        <dbReference type="ARBA" id="ARBA00022448"/>
    </source>
</evidence>
<feature type="compositionally biased region" description="Low complexity" evidence="10">
    <location>
        <begin position="171"/>
        <end position="253"/>
    </location>
</feature>
<evidence type="ECO:0000256" key="9">
    <source>
        <dbReference type="HAMAP-Rule" id="MF_00237"/>
    </source>
</evidence>
<dbReference type="InterPro" id="IPR018448">
    <property type="entry name" value="TatB"/>
</dbReference>
<keyword evidence="3 9" id="KW-1003">Cell membrane</keyword>
<dbReference type="InterPro" id="IPR003369">
    <property type="entry name" value="TatA/B/E"/>
</dbReference>
<gene>
    <name evidence="9 11" type="primary">tatB</name>
    <name evidence="11" type="ORF">EB235_20340</name>
</gene>
<dbReference type="GO" id="GO:0043953">
    <property type="term" value="P:protein transport by the Tat complex"/>
    <property type="evidence" value="ECO:0007669"/>
    <property type="project" value="UniProtKB-UniRule"/>
</dbReference>
<keyword evidence="7 9" id="KW-0811">Translocation</keyword>
<dbReference type="AlphaFoldDB" id="A0A6M7WU29"/>
<feature type="compositionally biased region" description="Low complexity" evidence="10">
    <location>
        <begin position="99"/>
        <end position="121"/>
    </location>
</feature>
<evidence type="ECO:0000256" key="4">
    <source>
        <dbReference type="ARBA" id="ARBA00022692"/>
    </source>
</evidence>
<evidence type="ECO:0000256" key="8">
    <source>
        <dbReference type="ARBA" id="ARBA00023136"/>
    </source>
</evidence>
<comment type="subunit">
    <text evidence="9">The Tat system comprises two distinct complexes: a TatABC complex, containing multiple copies of TatA, TatB and TatC subunits, and a separate TatA complex, containing only TatA subunits. Substrates initially bind to the TatABC complex, which probably triggers association of the separate TatA complex to form the active translocon.</text>
</comment>
<dbReference type="Proteomes" id="UP000503017">
    <property type="component" value="Chromosome"/>
</dbReference>
<evidence type="ECO:0000256" key="5">
    <source>
        <dbReference type="ARBA" id="ARBA00022927"/>
    </source>
</evidence>
<dbReference type="RefSeq" id="WP_027029294.1">
    <property type="nucleotide sequence ID" value="NZ_CP033367.1"/>
</dbReference>
<organism evidence="11 12">
    <name type="scientific">Mesorhizobium loti R88b</name>
    <dbReference type="NCBI Taxonomy" id="935548"/>
    <lineage>
        <taxon>Bacteria</taxon>
        <taxon>Pseudomonadati</taxon>
        <taxon>Pseudomonadota</taxon>
        <taxon>Alphaproteobacteria</taxon>
        <taxon>Hyphomicrobiales</taxon>
        <taxon>Phyllobacteriaceae</taxon>
        <taxon>Mesorhizobium</taxon>
    </lineage>
</organism>
<sequence>MFEVGWTEMLVIAIVMIVVVGPKDLPNMLRTFGRTTAKLRAMAADFQKQFNEALKEAELDDVKKSVDELRGLSPVAEIKKQLDPFQQAAADVRAGVDAAMKPKPAADPSAPAASTPQAAEPLKNGATEMPGVSGPQTAPATPIFPAMTDESVVTASKEPAVAPKAAKKAAKTAPAAKAPPKAATSTKTATAEAAPLAKAKAAPVVTAKTAPVVKAKAAPASKASTKAVAAAKPETAAVTKPAPKTAAPKTVAKAEPKPAPAKKPASKKTAGAAK</sequence>
<dbReference type="PRINTS" id="PR01506">
    <property type="entry name" value="TATBPROTEIN"/>
</dbReference>
<dbReference type="HAMAP" id="MF_00237">
    <property type="entry name" value="TatB"/>
    <property type="match status" value="1"/>
</dbReference>
<dbReference type="Pfam" id="PF02416">
    <property type="entry name" value="TatA_B_E"/>
    <property type="match status" value="1"/>
</dbReference>
<comment type="subcellular location">
    <subcellularLocation>
        <location evidence="9">Cell membrane</location>
        <topology evidence="9">Single-pass membrane protein</topology>
    </subcellularLocation>
    <subcellularLocation>
        <location evidence="1">Membrane</location>
        <topology evidence="1">Single-pass membrane protein</topology>
    </subcellularLocation>
</comment>
<accession>A0A6M7WU29</accession>
<feature type="region of interest" description="Disordered" evidence="10">
    <location>
        <begin position="99"/>
        <end position="141"/>
    </location>
</feature>
<dbReference type="GO" id="GO:0008320">
    <property type="term" value="F:protein transmembrane transporter activity"/>
    <property type="evidence" value="ECO:0007669"/>
    <property type="project" value="UniProtKB-UniRule"/>
</dbReference>
<evidence type="ECO:0000256" key="10">
    <source>
        <dbReference type="SAM" id="MobiDB-lite"/>
    </source>
</evidence>
<feature type="region of interest" description="Disordered" evidence="10">
    <location>
        <begin position="165"/>
        <end position="274"/>
    </location>
</feature>
<keyword evidence="5 9" id="KW-0653">Protein transport</keyword>
<evidence type="ECO:0000256" key="6">
    <source>
        <dbReference type="ARBA" id="ARBA00022989"/>
    </source>
</evidence>
<comment type="function">
    <text evidence="9">Part of the twin-arginine translocation (Tat) system that transports large folded proteins containing a characteristic twin-arginine motif in their signal peptide across membranes. Together with TatC, TatB is part of a receptor directly interacting with Tat signal peptides. TatB may form an oligomeric binding site that transiently accommodates folded Tat precursor proteins before their translocation.</text>
</comment>
<evidence type="ECO:0000313" key="12">
    <source>
        <dbReference type="Proteomes" id="UP000503017"/>
    </source>
</evidence>
<evidence type="ECO:0000256" key="7">
    <source>
        <dbReference type="ARBA" id="ARBA00023010"/>
    </source>
</evidence>
<keyword evidence="6 9" id="KW-1133">Transmembrane helix</keyword>
<reference evidence="11 12" key="1">
    <citation type="submission" date="2018-10" db="EMBL/GenBank/DDBJ databases">
        <authorList>
            <person name="Perry B.J."/>
            <person name="Sullivan J.T."/>
            <person name="Murphy R.J.T."/>
            <person name="Ramsay J.P."/>
            <person name="Ronson C.W."/>
        </authorList>
    </citation>
    <scope>NUCLEOTIDE SEQUENCE [LARGE SCALE GENOMIC DNA]</scope>
    <source>
        <strain evidence="11 12">R88b</strain>
    </source>
</reference>
<evidence type="ECO:0000256" key="3">
    <source>
        <dbReference type="ARBA" id="ARBA00022475"/>
    </source>
</evidence>
<comment type="similarity">
    <text evidence="9">Belongs to the TatB family.</text>
</comment>
<proteinExistence type="inferred from homology"/>
<dbReference type="Gene3D" id="1.20.5.3310">
    <property type="match status" value="1"/>
</dbReference>
<dbReference type="GO" id="GO:0033281">
    <property type="term" value="C:TAT protein transport complex"/>
    <property type="evidence" value="ECO:0007669"/>
    <property type="project" value="UniProtKB-UniRule"/>
</dbReference>
<name>A0A6M7WU29_RHILI</name>
<dbReference type="EMBL" id="CP033367">
    <property type="protein sequence ID" value="QKD03544.1"/>
    <property type="molecule type" value="Genomic_DNA"/>
</dbReference>
<dbReference type="NCBIfam" id="TIGR01410">
    <property type="entry name" value="tatB"/>
    <property type="match status" value="1"/>
</dbReference>
<evidence type="ECO:0000256" key="1">
    <source>
        <dbReference type="ARBA" id="ARBA00004167"/>
    </source>
</evidence>
<keyword evidence="4 9" id="KW-0812">Transmembrane</keyword>
<keyword evidence="2 9" id="KW-0813">Transport</keyword>
<protein>
    <recommendedName>
        <fullName evidence="9">Sec-independent protein translocase protein TatB</fullName>
    </recommendedName>
</protein>
<evidence type="ECO:0000313" key="11">
    <source>
        <dbReference type="EMBL" id="QKD03544.1"/>
    </source>
</evidence>
<keyword evidence="8 9" id="KW-0472">Membrane</keyword>